<dbReference type="Pfam" id="PF00268">
    <property type="entry name" value="Ribonuc_red_sm"/>
    <property type="match status" value="1"/>
</dbReference>
<sequence>MVSLPISIPRTALPIKLPVLWKMYLTARDAFWTPSDINLTVDKEHWAKRLGGGERQLVSRALGFFATADGLVTRNIASRLYQEVAYLEARFFYGFQIVMENIHAEMYAKLIDTLIPEQVDQEVLFRWSTEVPSIAFKHIWATKWTVDTSRSFAERLIAYVCVESVFFSASFAVLSWFKLQGKLPGMTRSIDFIVKDESLHVAFACALLRRLSTRPMAGTVRGIVKAAVKIETDFAIGDLLTRADSEISLDDMQSYIRYNTDQLLVNMGYDVAYGDSNPFLFASGILPALLPEELEDEEYAET</sequence>
<dbReference type="InterPro" id="IPR030475">
    <property type="entry name" value="RNR_small_AS"/>
</dbReference>
<dbReference type="InterPro" id="IPR033909">
    <property type="entry name" value="RNR_small"/>
</dbReference>
<dbReference type="GO" id="GO:0009263">
    <property type="term" value="P:deoxyribonucleotide biosynthetic process"/>
    <property type="evidence" value="ECO:0007669"/>
    <property type="project" value="InterPro"/>
</dbReference>
<accession>A0A8H6HQD6</accession>
<dbReference type="Gene3D" id="1.10.620.20">
    <property type="entry name" value="Ribonucleotide Reductase, subunit A"/>
    <property type="match status" value="1"/>
</dbReference>
<evidence type="ECO:0000256" key="1">
    <source>
        <dbReference type="ARBA" id="ARBA00009303"/>
    </source>
</evidence>
<dbReference type="GO" id="GO:0016491">
    <property type="term" value="F:oxidoreductase activity"/>
    <property type="evidence" value="ECO:0007669"/>
    <property type="project" value="InterPro"/>
</dbReference>
<dbReference type="InterPro" id="IPR009078">
    <property type="entry name" value="Ferritin-like_SF"/>
</dbReference>
<comment type="caution">
    <text evidence="2">The sequence shown here is derived from an EMBL/GenBank/DDBJ whole genome shotgun (WGS) entry which is preliminary data.</text>
</comment>
<reference evidence="2 3" key="1">
    <citation type="submission" date="2020-07" db="EMBL/GenBank/DDBJ databases">
        <title>Comparative genomics of pyrophilous fungi reveals a link between fire events and developmental genes.</title>
        <authorList>
            <consortium name="DOE Joint Genome Institute"/>
            <person name="Steindorff A.S."/>
            <person name="Carver A."/>
            <person name="Calhoun S."/>
            <person name="Stillman K."/>
            <person name="Liu H."/>
            <person name="Lipzen A."/>
            <person name="Pangilinan J."/>
            <person name="Labutti K."/>
            <person name="Bruns T.D."/>
            <person name="Grigoriev I.V."/>
        </authorList>
    </citation>
    <scope>NUCLEOTIDE SEQUENCE [LARGE SCALE GENOMIC DNA]</scope>
    <source>
        <strain evidence="2 3">CBS 144469</strain>
    </source>
</reference>
<dbReference type="InterPro" id="IPR000358">
    <property type="entry name" value="RNR_small_fam"/>
</dbReference>
<dbReference type="OrthoDB" id="10287563at2759"/>
<dbReference type="EMBL" id="JACGCI010000055">
    <property type="protein sequence ID" value="KAF6750746.1"/>
    <property type="molecule type" value="Genomic_DNA"/>
</dbReference>
<dbReference type="Proteomes" id="UP000521943">
    <property type="component" value="Unassembled WGS sequence"/>
</dbReference>
<dbReference type="AlphaFoldDB" id="A0A8H6HQD6"/>
<protein>
    <submittedName>
        <fullName evidence="2">Ribonucleotide reductase subunit 2</fullName>
    </submittedName>
</protein>
<organism evidence="2 3">
    <name type="scientific">Ephemerocybe angulata</name>
    <dbReference type="NCBI Taxonomy" id="980116"/>
    <lineage>
        <taxon>Eukaryota</taxon>
        <taxon>Fungi</taxon>
        <taxon>Dikarya</taxon>
        <taxon>Basidiomycota</taxon>
        <taxon>Agaricomycotina</taxon>
        <taxon>Agaricomycetes</taxon>
        <taxon>Agaricomycetidae</taxon>
        <taxon>Agaricales</taxon>
        <taxon>Agaricineae</taxon>
        <taxon>Psathyrellaceae</taxon>
        <taxon>Ephemerocybe</taxon>
    </lineage>
</organism>
<keyword evidence="3" id="KW-1185">Reference proteome</keyword>
<comment type="similarity">
    <text evidence="1">Belongs to the ribonucleoside diphosphate reductase small chain family.</text>
</comment>
<dbReference type="PANTHER" id="PTHR23409:SF18">
    <property type="entry name" value="RIBONUCLEOSIDE-DIPHOSPHATE REDUCTASE SUBUNIT M2"/>
    <property type="match status" value="1"/>
</dbReference>
<proteinExistence type="inferred from homology"/>
<evidence type="ECO:0000313" key="2">
    <source>
        <dbReference type="EMBL" id="KAF6750746.1"/>
    </source>
</evidence>
<name>A0A8H6HQD6_9AGAR</name>
<dbReference type="CDD" id="cd01049">
    <property type="entry name" value="RNRR2"/>
    <property type="match status" value="1"/>
</dbReference>
<dbReference type="PROSITE" id="PS00368">
    <property type="entry name" value="RIBORED_SMALL"/>
    <property type="match status" value="1"/>
</dbReference>
<dbReference type="PANTHER" id="PTHR23409">
    <property type="entry name" value="RIBONUCLEOSIDE-DIPHOSPHATE REDUCTASE SMALL CHAIN"/>
    <property type="match status" value="1"/>
</dbReference>
<dbReference type="InterPro" id="IPR012348">
    <property type="entry name" value="RNR-like"/>
</dbReference>
<gene>
    <name evidence="2" type="ORF">DFP72DRAFT_1072168</name>
</gene>
<dbReference type="SUPFAM" id="SSF47240">
    <property type="entry name" value="Ferritin-like"/>
    <property type="match status" value="1"/>
</dbReference>
<evidence type="ECO:0000313" key="3">
    <source>
        <dbReference type="Proteomes" id="UP000521943"/>
    </source>
</evidence>